<evidence type="ECO:0000256" key="1">
    <source>
        <dbReference type="SAM" id="MobiDB-lite"/>
    </source>
</evidence>
<name>A0A9P4PL02_9PLEO</name>
<protein>
    <submittedName>
        <fullName evidence="2">Uncharacterized protein</fullName>
    </submittedName>
</protein>
<evidence type="ECO:0000313" key="2">
    <source>
        <dbReference type="EMBL" id="KAF2447025.1"/>
    </source>
</evidence>
<dbReference type="AlphaFoldDB" id="A0A9P4PL02"/>
<comment type="caution">
    <text evidence="2">The sequence shown here is derived from an EMBL/GenBank/DDBJ whole genome shotgun (WGS) entry which is preliminary data.</text>
</comment>
<accession>A0A9P4PL02</accession>
<organism evidence="2 3">
    <name type="scientific">Karstenula rhodostoma CBS 690.94</name>
    <dbReference type="NCBI Taxonomy" id="1392251"/>
    <lineage>
        <taxon>Eukaryota</taxon>
        <taxon>Fungi</taxon>
        <taxon>Dikarya</taxon>
        <taxon>Ascomycota</taxon>
        <taxon>Pezizomycotina</taxon>
        <taxon>Dothideomycetes</taxon>
        <taxon>Pleosporomycetidae</taxon>
        <taxon>Pleosporales</taxon>
        <taxon>Massarineae</taxon>
        <taxon>Didymosphaeriaceae</taxon>
        <taxon>Karstenula</taxon>
    </lineage>
</organism>
<sequence length="181" mass="20054">MHMGQTYRAAQYTGDAIIFTSLCCKCLRLIRVRDAQEIVYRQIRRRHLGPAISPQAITLLVISGMASSNRNPNIRNAGTLELYKQVLRNTPPSAPLHELQHTQYIHPALPPIMRPGSPHARFSAASMHDSGLPGVSGPHDRPSSDVWAPASTLNRCFRHVRLRRVIEALVPIAQDDGQDAG</sequence>
<keyword evidence="3" id="KW-1185">Reference proteome</keyword>
<feature type="region of interest" description="Disordered" evidence="1">
    <location>
        <begin position="122"/>
        <end position="143"/>
    </location>
</feature>
<gene>
    <name evidence="2" type="ORF">P171DRAFT_243648</name>
</gene>
<dbReference type="Proteomes" id="UP000799764">
    <property type="component" value="Unassembled WGS sequence"/>
</dbReference>
<evidence type="ECO:0000313" key="3">
    <source>
        <dbReference type="Proteomes" id="UP000799764"/>
    </source>
</evidence>
<proteinExistence type="predicted"/>
<dbReference type="EMBL" id="MU001497">
    <property type="protein sequence ID" value="KAF2447025.1"/>
    <property type="molecule type" value="Genomic_DNA"/>
</dbReference>
<reference evidence="2" key="1">
    <citation type="journal article" date="2020" name="Stud. Mycol.">
        <title>101 Dothideomycetes genomes: a test case for predicting lifestyles and emergence of pathogens.</title>
        <authorList>
            <person name="Haridas S."/>
            <person name="Albert R."/>
            <person name="Binder M."/>
            <person name="Bloem J."/>
            <person name="Labutti K."/>
            <person name="Salamov A."/>
            <person name="Andreopoulos B."/>
            <person name="Baker S."/>
            <person name="Barry K."/>
            <person name="Bills G."/>
            <person name="Bluhm B."/>
            <person name="Cannon C."/>
            <person name="Castanera R."/>
            <person name="Culley D."/>
            <person name="Daum C."/>
            <person name="Ezra D."/>
            <person name="Gonzalez J."/>
            <person name="Henrissat B."/>
            <person name="Kuo A."/>
            <person name="Liang C."/>
            <person name="Lipzen A."/>
            <person name="Lutzoni F."/>
            <person name="Magnuson J."/>
            <person name="Mondo S."/>
            <person name="Nolan M."/>
            <person name="Ohm R."/>
            <person name="Pangilinan J."/>
            <person name="Park H.-J."/>
            <person name="Ramirez L."/>
            <person name="Alfaro M."/>
            <person name="Sun H."/>
            <person name="Tritt A."/>
            <person name="Yoshinaga Y."/>
            <person name="Zwiers L.-H."/>
            <person name="Turgeon B."/>
            <person name="Goodwin S."/>
            <person name="Spatafora J."/>
            <person name="Crous P."/>
            <person name="Grigoriev I."/>
        </authorList>
    </citation>
    <scope>NUCLEOTIDE SEQUENCE</scope>
    <source>
        <strain evidence="2">CBS 690.94</strain>
    </source>
</reference>